<evidence type="ECO:0000256" key="1">
    <source>
        <dbReference type="SAM" id="SignalP"/>
    </source>
</evidence>
<proteinExistence type="predicted"/>
<dbReference type="Proteomes" id="UP000800092">
    <property type="component" value="Unassembled WGS sequence"/>
</dbReference>
<accession>A0A6A6GUX4</accession>
<feature type="signal peptide" evidence="1">
    <location>
        <begin position="1"/>
        <end position="23"/>
    </location>
</feature>
<gene>
    <name evidence="2" type="ORF">EV356DRAFT_387107</name>
</gene>
<name>A0A6A6GUX4_VIRVR</name>
<feature type="chain" id="PRO_5025558708" description="Secreted protein" evidence="1">
    <location>
        <begin position="24"/>
        <end position="80"/>
    </location>
</feature>
<organism evidence="2 3">
    <name type="scientific">Viridothelium virens</name>
    <name type="common">Speckled blister lichen</name>
    <name type="synonym">Trypethelium virens</name>
    <dbReference type="NCBI Taxonomy" id="1048519"/>
    <lineage>
        <taxon>Eukaryota</taxon>
        <taxon>Fungi</taxon>
        <taxon>Dikarya</taxon>
        <taxon>Ascomycota</taxon>
        <taxon>Pezizomycotina</taxon>
        <taxon>Dothideomycetes</taxon>
        <taxon>Dothideomycetes incertae sedis</taxon>
        <taxon>Trypetheliales</taxon>
        <taxon>Trypetheliaceae</taxon>
        <taxon>Viridothelium</taxon>
    </lineage>
</organism>
<keyword evidence="3" id="KW-1185">Reference proteome</keyword>
<evidence type="ECO:0000313" key="3">
    <source>
        <dbReference type="Proteomes" id="UP000800092"/>
    </source>
</evidence>
<evidence type="ECO:0000313" key="2">
    <source>
        <dbReference type="EMBL" id="KAF2229429.1"/>
    </source>
</evidence>
<keyword evidence="1" id="KW-0732">Signal</keyword>
<dbReference type="PROSITE" id="PS51257">
    <property type="entry name" value="PROKAR_LIPOPROTEIN"/>
    <property type="match status" value="1"/>
</dbReference>
<evidence type="ECO:0008006" key="4">
    <source>
        <dbReference type="Google" id="ProtNLM"/>
    </source>
</evidence>
<dbReference type="EMBL" id="ML991863">
    <property type="protein sequence ID" value="KAF2229429.1"/>
    <property type="molecule type" value="Genomic_DNA"/>
</dbReference>
<reference evidence="2" key="1">
    <citation type="journal article" date="2020" name="Stud. Mycol.">
        <title>101 Dothideomycetes genomes: a test case for predicting lifestyles and emergence of pathogens.</title>
        <authorList>
            <person name="Haridas S."/>
            <person name="Albert R."/>
            <person name="Binder M."/>
            <person name="Bloem J."/>
            <person name="Labutti K."/>
            <person name="Salamov A."/>
            <person name="Andreopoulos B."/>
            <person name="Baker S."/>
            <person name="Barry K."/>
            <person name="Bills G."/>
            <person name="Bluhm B."/>
            <person name="Cannon C."/>
            <person name="Castanera R."/>
            <person name="Culley D."/>
            <person name="Daum C."/>
            <person name="Ezra D."/>
            <person name="Gonzalez J."/>
            <person name="Henrissat B."/>
            <person name="Kuo A."/>
            <person name="Liang C."/>
            <person name="Lipzen A."/>
            <person name="Lutzoni F."/>
            <person name="Magnuson J."/>
            <person name="Mondo S."/>
            <person name="Nolan M."/>
            <person name="Ohm R."/>
            <person name="Pangilinan J."/>
            <person name="Park H.-J."/>
            <person name="Ramirez L."/>
            <person name="Alfaro M."/>
            <person name="Sun H."/>
            <person name="Tritt A."/>
            <person name="Yoshinaga Y."/>
            <person name="Zwiers L.-H."/>
            <person name="Turgeon B."/>
            <person name="Goodwin S."/>
            <person name="Spatafora J."/>
            <person name="Crous P."/>
            <person name="Grigoriev I."/>
        </authorList>
    </citation>
    <scope>NUCLEOTIDE SEQUENCE</scope>
    <source>
        <strain evidence="2">Tuck. ex Michener</strain>
    </source>
</reference>
<dbReference type="AlphaFoldDB" id="A0A6A6GUX4"/>
<sequence length="80" mass="8937">MFGRQQFWTWGLLSCAAIHNVFAAGLHVARFTIDGDTERSRGQKKHEVGDKKSIECRSLVAVPNLGSENESNVSQLVYLM</sequence>
<protein>
    <recommendedName>
        <fullName evidence="4">Secreted protein</fullName>
    </recommendedName>
</protein>